<accession>A0A090T9E0</accession>
<keyword evidence="2" id="KW-1185">Reference proteome</keyword>
<protein>
    <submittedName>
        <fullName evidence="1">Uncharacterized protein</fullName>
    </submittedName>
</protein>
<reference evidence="1 2" key="2">
    <citation type="submission" date="2014-09" db="EMBL/GenBank/DDBJ databases">
        <authorList>
            <consortium name="NBRP consortium"/>
            <person name="Sawabe T."/>
            <person name="Meirelles P."/>
            <person name="Nakanishi M."/>
            <person name="Sayaka M."/>
            <person name="Hattori M."/>
            <person name="Ohkuma M."/>
        </authorList>
    </citation>
    <scope>NUCLEOTIDE SEQUENCE [LARGE SCALE GENOMIC DNA]</scope>
    <source>
        <strain evidence="1 2">JCM 19240</strain>
    </source>
</reference>
<evidence type="ECO:0000313" key="1">
    <source>
        <dbReference type="EMBL" id="GAL36521.1"/>
    </source>
</evidence>
<gene>
    <name evidence="1" type="ORF">JCM19240_2590</name>
</gene>
<comment type="caution">
    <text evidence="1">The sequence shown here is derived from an EMBL/GenBank/DDBJ whole genome shotgun (WGS) entry which is preliminary data.</text>
</comment>
<name>A0A090T9E0_9VIBR</name>
<sequence length="52" mass="5846">MVQYLSKVESIQQSMNYWRSFHFLGTFNDGFFTGLGGSMSPTASKAQTSAFR</sequence>
<proteinExistence type="predicted"/>
<dbReference type="AlphaFoldDB" id="A0A090T9E0"/>
<dbReference type="EMBL" id="BBMT01000011">
    <property type="protein sequence ID" value="GAL36521.1"/>
    <property type="molecule type" value="Genomic_DNA"/>
</dbReference>
<organism evidence="1 2">
    <name type="scientific">Vibrio maritimus</name>
    <dbReference type="NCBI Taxonomy" id="990268"/>
    <lineage>
        <taxon>Bacteria</taxon>
        <taxon>Pseudomonadati</taxon>
        <taxon>Pseudomonadota</taxon>
        <taxon>Gammaproteobacteria</taxon>
        <taxon>Vibrionales</taxon>
        <taxon>Vibrionaceae</taxon>
        <taxon>Vibrio</taxon>
    </lineage>
</organism>
<evidence type="ECO:0000313" key="2">
    <source>
        <dbReference type="Proteomes" id="UP000029224"/>
    </source>
</evidence>
<reference evidence="1 2" key="1">
    <citation type="submission" date="2014-09" db="EMBL/GenBank/DDBJ databases">
        <title>Vibrio maritimus JCM 19240. (C210) whole genome shotgun sequence.</title>
        <authorList>
            <person name="Sawabe T."/>
            <person name="Meirelles P."/>
            <person name="Nakanishi M."/>
            <person name="Sayaka M."/>
            <person name="Hattori M."/>
            <person name="Ohkuma M."/>
        </authorList>
    </citation>
    <scope>NUCLEOTIDE SEQUENCE [LARGE SCALE GENOMIC DNA]</scope>
    <source>
        <strain evidence="1 2">JCM 19240</strain>
    </source>
</reference>
<dbReference type="Proteomes" id="UP000029224">
    <property type="component" value="Unassembled WGS sequence"/>
</dbReference>